<protein>
    <recommendedName>
        <fullName evidence="3">Gag-pol polyprotein</fullName>
    </recommendedName>
</protein>
<organism evidence="1 2">
    <name type="scientific">Nyssa sinensis</name>
    <dbReference type="NCBI Taxonomy" id="561372"/>
    <lineage>
        <taxon>Eukaryota</taxon>
        <taxon>Viridiplantae</taxon>
        <taxon>Streptophyta</taxon>
        <taxon>Embryophyta</taxon>
        <taxon>Tracheophyta</taxon>
        <taxon>Spermatophyta</taxon>
        <taxon>Magnoliopsida</taxon>
        <taxon>eudicotyledons</taxon>
        <taxon>Gunneridae</taxon>
        <taxon>Pentapetalae</taxon>
        <taxon>asterids</taxon>
        <taxon>Cornales</taxon>
        <taxon>Nyssaceae</taxon>
        <taxon>Nyssa</taxon>
    </lineage>
</organism>
<dbReference type="EMBL" id="CM018032">
    <property type="protein sequence ID" value="KAA8546878.1"/>
    <property type="molecule type" value="Genomic_DNA"/>
</dbReference>
<evidence type="ECO:0000313" key="2">
    <source>
        <dbReference type="Proteomes" id="UP000325577"/>
    </source>
</evidence>
<gene>
    <name evidence="1" type="ORF">F0562_003307</name>
</gene>
<dbReference type="OrthoDB" id="1738629at2759"/>
<dbReference type="PANTHER" id="PTHR35317">
    <property type="entry name" value="OS04G0629600 PROTEIN"/>
    <property type="match status" value="1"/>
</dbReference>
<sequence length="105" mass="11922">MRSSLLTSTKALAKALGYFDEMKGMECCRPNIVTYKLLGEDFPDSRIVEKVLMTLPERFESKISSLEESKDLSTIALAELMSVLQAQEQKRALRQNRITKGSFQM</sequence>
<name>A0A5J5BVN4_9ASTE</name>
<dbReference type="Pfam" id="PF14223">
    <property type="entry name" value="Retrotran_gag_2"/>
    <property type="match status" value="1"/>
</dbReference>
<accession>A0A5J5BVN4</accession>
<dbReference type="Proteomes" id="UP000325577">
    <property type="component" value="Linkage Group LG1"/>
</dbReference>
<dbReference type="PANTHER" id="PTHR35317:SF31">
    <property type="entry name" value="DUF4219 DOMAIN-CONTAINING PROTEIN"/>
    <property type="match status" value="1"/>
</dbReference>
<evidence type="ECO:0008006" key="3">
    <source>
        <dbReference type="Google" id="ProtNLM"/>
    </source>
</evidence>
<keyword evidence="2" id="KW-1185">Reference proteome</keyword>
<dbReference type="AlphaFoldDB" id="A0A5J5BVN4"/>
<evidence type="ECO:0000313" key="1">
    <source>
        <dbReference type="EMBL" id="KAA8546878.1"/>
    </source>
</evidence>
<proteinExistence type="predicted"/>
<reference evidence="1 2" key="1">
    <citation type="submission" date="2019-09" db="EMBL/GenBank/DDBJ databases">
        <title>A chromosome-level genome assembly of the Chinese tupelo Nyssa sinensis.</title>
        <authorList>
            <person name="Yang X."/>
            <person name="Kang M."/>
            <person name="Yang Y."/>
            <person name="Xiong H."/>
            <person name="Wang M."/>
            <person name="Zhang Z."/>
            <person name="Wang Z."/>
            <person name="Wu H."/>
            <person name="Ma T."/>
            <person name="Liu J."/>
            <person name="Xi Z."/>
        </authorList>
    </citation>
    <scope>NUCLEOTIDE SEQUENCE [LARGE SCALE GENOMIC DNA]</scope>
    <source>
        <strain evidence="1">J267</strain>
        <tissue evidence="1">Leaf</tissue>
    </source>
</reference>